<feature type="transmembrane region" description="Helical" evidence="1">
    <location>
        <begin position="347"/>
        <end position="367"/>
    </location>
</feature>
<evidence type="ECO:0000256" key="1">
    <source>
        <dbReference type="SAM" id="Phobius"/>
    </source>
</evidence>
<organism evidence="2 3">
    <name type="scientific">Corallococcus sicarius</name>
    <dbReference type="NCBI Taxonomy" id="2316726"/>
    <lineage>
        <taxon>Bacteria</taxon>
        <taxon>Pseudomonadati</taxon>
        <taxon>Myxococcota</taxon>
        <taxon>Myxococcia</taxon>
        <taxon>Myxococcales</taxon>
        <taxon>Cystobacterineae</taxon>
        <taxon>Myxococcaceae</taxon>
        <taxon>Corallococcus</taxon>
    </lineage>
</organism>
<dbReference type="OrthoDB" id="5493434at2"/>
<keyword evidence="1" id="KW-0472">Membrane</keyword>
<keyword evidence="1" id="KW-1133">Transmembrane helix</keyword>
<evidence type="ECO:0000313" key="2">
    <source>
        <dbReference type="EMBL" id="RKH40084.1"/>
    </source>
</evidence>
<feature type="transmembrane region" description="Helical" evidence="1">
    <location>
        <begin position="133"/>
        <end position="152"/>
    </location>
</feature>
<feature type="transmembrane region" description="Helical" evidence="1">
    <location>
        <begin position="252"/>
        <end position="275"/>
    </location>
</feature>
<sequence length="383" mass="41537">MNIPASLFDFSLVQGGLLVGPGRRHLLALPRRSSLPGRVLTLTLVAWLPLLLLSLLHGGSAVPRAFLRDAAVHVQLLVSLPLLIATERYIDLSVAAAVRQFVVSELIDAKHLGAFEDIARGVMQVRGKASLEAGLLLAAFALSFVQLSASAAPGWSHTEPDGPLTFAGGWYLAVSRPLVRFLLLRWLLRGALWAVFLFRVSRLPLALVPTHPDAAGGLGFLGTCQASFSSLVFAVGCTLTAQRLRWAPSSDLLGYATHLLAFALLALVVLFVPLLPFCRPLLLAKRHGDHAFSGVAAWHSRRFERRWFHREEPAGVDPLSAPDFSSLTDLGTSFATARDMRWLPVNYRAALAILCAAMAPMVPLLFIDRRFIAVLTAVGKSLL</sequence>
<reference evidence="3" key="1">
    <citation type="submission" date="2018-09" db="EMBL/GenBank/DDBJ databases">
        <authorList>
            <person name="Livingstone P.G."/>
            <person name="Whitworth D.E."/>
        </authorList>
    </citation>
    <scope>NUCLEOTIDE SEQUENCE [LARGE SCALE GENOMIC DNA]</scope>
    <source>
        <strain evidence="3">CA040B</strain>
    </source>
</reference>
<name>A0A3A8NKW7_9BACT</name>
<gene>
    <name evidence="2" type="ORF">D7X12_21780</name>
</gene>
<dbReference type="RefSeq" id="WP_120627202.1">
    <property type="nucleotide sequence ID" value="NZ_RAWG01000142.1"/>
</dbReference>
<dbReference type="Proteomes" id="UP000273405">
    <property type="component" value="Unassembled WGS sequence"/>
</dbReference>
<feature type="transmembrane region" description="Helical" evidence="1">
    <location>
        <begin position="39"/>
        <end position="58"/>
    </location>
</feature>
<protein>
    <submittedName>
        <fullName evidence="2">Uncharacterized protein</fullName>
    </submittedName>
</protein>
<keyword evidence="1" id="KW-0812">Transmembrane</keyword>
<proteinExistence type="predicted"/>
<feature type="transmembrane region" description="Helical" evidence="1">
    <location>
        <begin position="214"/>
        <end position="240"/>
    </location>
</feature>
<comment type="caution">
    <text evidence="2">The sequence shown here is derived from an EMBL/GenBank/DDBJ whole genome shotgun (WGS) entry which is preliminary data.</text>
</comment>
<keyword evidence="3" id="KW-1185">Reference proteome</keyword>
<evidence type="ECO:0000313" key="3">
    <source>
        <dbReference type="Proteomes" id="UP000273405"/>
    </source>
</evidence>
<accession>A0A3A8NKW7</accession>
<dbReference type="EMBL" id="RAWG01000142">
    <property type="protein sequence ID" value="RKH40084.1"/>
    <property type="molecule type" value="Genomic_DNA"/>
</dbReference>
<dbReference type="AlphaFoldDB" id="A0A3A8NKW7"/>